<feature type="non-terminal residue" evidence="1">
    <location>
        <position position="1"/>
    </location>
</feature>
<protein>
    <submittedName>
        <fullName evidence="1">Uncharacterized protein</fullName>
    </submittedName>
</protein>
<proteinExistence type="predicted"/>
<gene>
    <name evidence="1" type="ORF">LCGC14_2845850</name>
</gene>
<dbReference type="AlphaFoldDB" id="A0A0F9AI68"/>
<reference evidence="1" key="1">
    <citation type="journal article" date="2015" name="Nature">
        <title>Complex archaea that bridge the gap between prokaryotes and eukaryotes.</title>
        <authorList>
            <person name="Spang A."/>
            <person name="Saw J.H."/>
            <person name="Jorgensen S.L."/>
            <person name="Zaremba-Niedzwiedzka K."/>
            <person name="Martijn J."/>
            <person name="Lind A.E."/>
            <person name="van Eijk R."/>
            <person name="Schleper C."/>
            <person name="Guy L."/>
            <person name="Ettema T.J."/>
        </authorList>
    </citation>
    <scope>NUCLEOTIDE SEQUENCE</scope>
</reference>
<organism evidence="1">
    <name type="scientific">marine sediment metagenome</name>
    <dbReference type="NCBI Taxonomy" id="412755"/>
    <lineage>
        <taxon>unclassified sequences</taxon>
        <taxon>metagenomes</taxon>
        <taxon>ecological metagenomes</taxon>
    </lineage>
</organism>
<name>A0A0F9AI68_9ZZZZ</name>
<accession>A0A0F9AI68</accession>
<sequence>ILYLVSHCCVTADICKWKMDHSCCVMAWPCFYGSLLKGPEASQRASNWLCRISGYIFHKLEGNGSNSLYLLLHSYRFISGSNFTFTVFFESAPFLPVHRFSGDFGVTRFMGSRRFHQCQIEPIRALGIDRIHTAWQFASTTDFINHGNMGGNLPYGLVCLHSELGLGKQF</sequence>
<comment type="caution">
    <text evidence="1">The sequence shown here is derived from an EMBL/GenBank/DDBJ whole genome shotgun (WGS) entry which is preliminary data.</text>
</comment>
<dbReference type="EMBL" id="LAZR01054597">
    <property type="protein sequence ID" value="KKK78209.1"/>
    <property type="molecule type" value="Genomic_DNA"/>
</dbReference>
<evidence type="ECO:0000313" key="1">
    <source>
        <dbReference type="EMBL" id="KKK78209.1"/>
    </source>
</evidence>